<evidence type="ECO:0000256" key="1">
    <source>
        <dbReference type="SAM" id="Phobius"/>
    </source>
</evidence>
<dbReference type="RefSeq" id="WP_343957313.1">
    <property type="nucleotide sequence ID" value="NZ_BAAAKZ010000001.1"/>
</dbReference>
<evidence type="ECO:0000259" key="2">
    <source>
        <dbReference type="Pfam" id="PF16555"/>
    </source>
</evidence>
<feature type="domain" description="Gram-positive pilin subunit D1 N-terminal" evidence="2">
    <location>
        <begin position="120"/>
        <end position="195"/>
    </location>
</feature>
<dbReference type="Proteomes" id="UP001597181">
    <property type="component" value="Unassembled WGS sequence"/>
</dbReference>
<dbReference type="Pfam" id="PF16555">
    <property type="entry name" value="GramPos_pilinD1"/>
    <property type="match status" value="1"/>
</dbReference>
<comment type="caution">
    <text evidence="3">The sequence shown here is derived from an EMBL/GenBank/DDBJ whole genome shotgun (WGS) entry which is preliminary data.</text>
</comment>
<gene>
    <name evidence="3" type="ORF">ACFQ3U_05105</name>
</gene>
<feature type="transmembrane region" description="Helical" evidence="1">
    <location>
        <begin position="476"/>
        <end position="494"/>
    </location>
</feature>
<dbReference type="NCBIfam" id="NF033902">
    <property type="entry name" value="iso_D2_wall_anc"/>
    <property type="match status" value="1"/>
</dbReference>
<keyword evidence="1" id="KW-0472">Membrane</keyword>
<protein>
    <submittedName>
        <fullName evidence="3">SpaH/EbpB family LPXTG-anchored major pilin</fullName>
    </submittedName>
</protein>
<dbReference type="InterPro" id="IPR048052">
    <property type="entry name" value="FM1-like"/>
</dbReference>
<accession>A0ABW3TLE2</accession>
<evidence type="ECO:0000313" key="3">
    <source>
        <dbReference type="EMBL" id="MFD1201268.1"/>
    </source>
</evidence>
<proteinExistence type="predicted"/>
<organism evidence="3 4">
    <name type="scientific">Leucobacter albus</name>
    <dbReference type="NCBI Taxonomy" id="272210"/>
    <lineage>
        <taxon>Bacteria</taxon>
        <taxon>Bacillati</taxon>
        <taxon>Actinomycetota</taxon>
        <taxon>Actinomycetes</taxon>
        <taxon>Micrococcales</taxon>
        <taxon>Microbacteriaceae</taxon>
        <taxon>Leucobacter</taxon>
    </lineage>
</organism>
<dbReference type="EMBL" id="JBHTLY010000002">
    <property type="protein sequence ID" value="MFD1201268.1"/>
    <property type="molecule type" value="Genomic_DNA"/>
</dbReference>
<reference evidence="4" key="1">
    <citation type="journal article" date="2019" name="Int. J. Syst. Evol. Microbiol.">
        <title>The Global Catalogue of Microorganisms (GCM) 10K type strain sequencing project: providing services to taxonomists for standard genome sequencing and annotation.</title>
        <authorList>
            <consortium name="The Broad Institute Genomics Platform"/>
            <consortium name="The Broad Institute Genome Sequencing Center for Infectious Disease"/>
            <person name="Wu L."/>
            <person name="Ma J."/>
        </authorList>
    </citation>
    <scope>NUCLEOTIDE SEQUENCE [LARGE SCALE GENOMIC DNA]</scope>
    <source>
        <strain evidence="4">CCUG 50213</strain>
    </source>
</reference>
<sequence>MKARQSASAVSAARSGSATLRISPPSTALSRGALAGALMALLVALAVLAGGPAALAADVVFPAGPKTLVIHAGAAPGDTNRPGLAPAETGAAGHTYEVKRVPGFRLETTVDWNRAVDLTPEEAGALTANEPLVREGETGADGTLVFDGLANGLYLVTETAAPAGAILAAPFLVVLPLPDPADPSEWLTTVHVTPKTARVDVRLGVRDAAAVTCGDPVAWASLSAIPDVTELASYRVQQVFAPGVSLLGAVSDTTVEITGQPALVPGSDYTVAAVVVDGREALETVFTLAGIAKLLADPAAELKIGYVGSVAAPGEYTNEVRVHAGDAGVVTDTATTKFGPLRLLVHEKGEPGNLIEGADFRLYASLADARASEHAITFAAGADLRTAADGSVTAECLRYSGFVDGLDREPGSELYRDYFAKPISYPAGWVGEDVILSGGVHSVNDPETLKAVVWKRAGEPGGPGVPPVLSETGGRVAAAALLGGVLVAVGVVAASRRRRERGA</sequence>
<dbReference type="InterPro" id="IPR013783">
    <property type="entry name" value="Ig-like_fold"/>
</dbReference>
<keyword evidence="1" id="KW-0812">Transmembrane</keyword>
<dbReference type="Gene3D" id="2.60.40.740">
    <property type="match status" value="1"/>
</dbReference>
<dbReference type="InterPro" id="IPR032364">
    <property type="entry name" value="GramPos_pilinD1_N"/>
</dbReference>
<name>A0ABW3TLE2_9MICO</name>
<keyword evidence="1" id="KW-1133">Transmembrane helix</keyword>
<dbReference type="Gene3D" id="2.60.40.10">
    <property type="entry name" value="Immunoglobulins"/>
    <property type="match status" value="2"/>
</dbReference>
<keyword evidence="4" id="KW-1185">Reference proteome</keyword>
<evidence type="ECO:0000313" key="4">
    <source>
        <dbReference type="Proteomes" id="UP001597181"/>
    </source>
</evidence>